<dbReference type="PROSITE" id="PS50011">
    <property type="entry name" value="PROTEIN_KINASE_DOM"/>
    <property type="match status" value="1"/>
</dbReference>
<protein>
    <recommendedName>
        <fullName evidence="12">Protein kinase domain-containing protein</fullName>
    </recommendedName>
</protein>
<evidence type="ECO:0000256" key="3">
    <source>
        <dbReference type="ARBA" id="ARBA00022692"/>
    </source>
</evidence>
<dbReference type="InterPro" id="IPR050647">
    <property type="entry name" value="Plant_LRR-RLKs"/>
</dbReference>
<feature type="domain" description="Protein kinase" evidence="12">
    <location>
        <begin position="275"/>
        <end position="559"/>
    </location>
</feature>
<dbReference type="SUPFAM" id="SSF56112">
    <property type="entry name" value="Protein kinase-like (PK-like)"/>
    <property type="match status" value="1"/>
</dbReference>
<keyword evidence="11" id="KW-0732">Signal</keyword>
<keyword evidence="4" id="KW-0677">Repeat</keyword>
<evidence type="ECO:0000256" key="1">
    <source>
        <dbReference type="ARBA" id="ARBA00004370"/>
    </source>
</evidence>
<dbReference type="Pfam" id="PF07714">
    <property type="entry name" value="PK_Tyr_Ser-Thr"/>
    <property type="match status" value="1"/>
</dbReference>
<dbReference type="InterPro" id="IPR001611">
    <property type="entry name" value="Leu-rich_rpt"/>
</dbReference>
<dbReference type="InterPro" id="IPR013210">
    <property type="entry name" value="LRR_N_plant-typ"/>
</dbReference>
<reference evidence="13 14" key="1">
    <citation type="submission" date="2021-03" db="EMBL/GenBank/DDBJ databases">
        <authorList>
            <person name="King G.J."/>
            <person name="Bancroft I."/>
            <person name="Baten A."/>
            <person name="Bloomfield J."/>
            <person name="Borpatragohain P."/>
            <person name="He Z."/>
            <person name="Irish N."/>
            <person name="Irwin J."/>
            <person name="Liu K."/>
            <person name="Mauleon R.P."/>
            <person name="Moore J."/>
            <person name="Morris R."/>
            <person name="Ostergaard L."/>
            <person name="Wang B."/>
            <person name="Wells R."/>
        </authorList>
    </citation>
    <scope>NUCLEOTIDE SEQUENCE [LARGE SCALE GENOMIC DNA]</scope>
    <source>
        <strain evidence="13">R-o-18</strain>
        <tissue evidence="13">Leaf</tissue>
    </source>
</reference>
<keyword evidence="9" id="KW-0325">Glycoprotein</keyword>
<sequence>MMVIRLVFTIFLGNCLCLLLLSSFIDASEADVNCLRNIKSQLTDPNEYLSSWVFSNESAGFICKFSGVSCWHDDENRVLSIKLSGFGLGGEFPVAIKNCTDLTGLDLSRNNFSGPLPTDISSLIPSVTTLDLSQNSFSGEIPVSVSNITFLNALMLQGNQFTGTLPPQLGQLGRLKKFSVANNRLSGPIPVFNESILKVGPGDFAGNAGLCGKPLDPCEGANSSRVKVVVIAAVGGLVAAALVVGVVLFFYFRRLALKSVSKMKLSDLMKATEEFKKDNIIGKGRTGTMYKGVLEDGTHLMVKRLQDSQHSEKELDSEMKTLGSVKHRNLVPLLGYCIAKKERLLIYEYMPNGYLYDQLHPSDEESFKPMDWPTRLKIALGAAKGLAWLHHSCNPRIIHRNISSKCILLTADFEPKISDFGLARLMNPIDTHLSTFVNGEFGDFGYVAPEYSRTMVATPKGDVYSFGVVLLELVTGQKATSVTTGPEEEAEEEEGFKGNLVEWVTMLSRESKLQEAIDKSLLGKDVNDEIFKVLKVACNCVLPEVAKQRPTMFEVYQFLRAIGESYNFTTEDDILVPSESGEGDFIEELIVR</sequence>
<dbReference type="Proteomes" id="UP000823674">
    <property type="component" value="Chromosome A06"/>
</dbReference>
<comment type="subcellular location">
    <subcellularLocation>
        <location evidence="1">Membrane</location>
    </subcellularLocation>
</comment>
<dbReference type="EMBL" id="JADBGQ010000006">
    <property type="protein sequence ID" value="KAG5394672.1"/>
    <property type="molecule type" value="Genomic_DNA"/>
</dbReference>
<dbReference type="Pfam" id="PF00560">
    <property type="entry name" value="LRR_1"/>
    <property type="match status" value="2"/>
</dbReference>
<feature type="signal peptide" evidence="11">
    <location>
        <begin position="1"/>
        <end position="30"/>
    </location>
</feature>
<evidence type="ECO:0000256" key="8">
    <source>
        <dbReference type="ARBA" id="ARBA00023136"/>
    </source>
</evidence>
<keyword evidence="6" id="KW-0067">ATP-binding</keyword>
<keyword evidence="14" id="KW-1185">Reference proteome</keyword>
<evidence type="ECO:0000256" key="7">
    <source>
        <dbReference type="ARBA" id="ARBA00022989"/>
    </source>
</evidence>
<dbReference type="SUPFAM" id="SSF52058">
    <property type="entry name" value="L domain-like"/>
    <property type="match status" value="1"/>
</dbReference>
<keyword evidence="7 10" id="KW-1133">Transmembrane helix</keyword>
<evidence type="ECO:0000259" key="12">
    <source>
        <dbReference type="PROSITE" id="PS50011"/>
    </source>
</evidence>
<feature type="chain" id="PRO_5045205929" description="Protein kinase domain-containing protein" evidence="11">
    <location>
        <begin position="31"/>
        <end position="592"/>
    </location>
</feature>
<dbReference type="CDD" id="cd14066">
    <property type="entry name" value="STKc_IRAK"/>
    <property type="match status" value="1"/>
</dbReference>
<keyword evidence="5" id="KW-0547">Nucleotide-binding</keyword>
<evidence type="ECO:0000256" key="2">
    <source>
        <dbReference type="ARBA" id="ARBA00022614"/>
    </source>
</evidence>
<dbReference type="Gene3D" id="3.80.10.10">
    <property type="entry name" value="Ribonuclease Inhibitor"/>
    <property type="match status" value="1"/>
</dbReference>
<name>A0ABQ7M799_BRACM</name>
<evidence type="ECO:0000313" key="14">
    <source>
        <dbReference type="Proteomes" id="UP000823674"/>
    </source>
</evidence>
<keyword evidence="8 10" id="KW-0472">Membrane</keyword>
<dbReference type="PANTHER" id="PTHR48056:SF81">
    <property type="entry name" value="RECEPTOR PROTEIN-TYROSINE KINASE CEPR1"/>
    <property type="match status" value="1"/>
</dbReference>
<evidence type="ECO:0000256" key="9">
    <source>
        <dbReference type="ARBA" id="ARBA00023180"/>
    </source>
</evidence>
<dbReference type="PANTHER" id="PTHR48056">
    <property type="entry name" value="LRR RECEPTOR-LIKE SERINE/THREONINE-PROTEIN KINASE-RELATED"/>
    <property type="match status" value="1"/>
</dbReference>
<feature type="transmembrane region" description="Helical" evidence="10">
    <location>
        <begin position="228"/>
        <end position="252"/>
    </location>
</feature>
<dbReference type="InterPro" id="IPR011009">
    <property type="entry name" value="Kinase-like_dom_sf"/>
</dbReference>
<evidence type="ECO:0000256" key="4">
    <source>
        <dbReference type="ARBA" id="ARBA00022737"/>
    </source>
</evidence>
<comment type="caution">
    <text evidence="13">The sequence shown here is derived from an EMBL/GenBank/DDBJ whole genome shotgun (WGS) entry which is preliminary data.</text>
</comment>
<dbReference type="Gene3D" id="1.10.510.10">
    <property type="entry name" value="Transferase(Phosphotransferase) domain 1"/>
    <property type="match status" value="1"/>
</dbReference>
<accession>A0ABQ7M799</accession>
<evidence type="ECO:0000256" key="5">
    <source>
        <dbReference type="ARBA" id="ARBA00022741"/>
    </source>
</evidence>
<proteinExistence type="predicted"/>
<dbReference type="Gene3D" id="3.30.200.20">
    <property type="entry name" value="Phosphorylase Kinase, domain 1"/>
    <property type="match status" value="1"/>
</dbReference>
<dbReference type="InterPro" id="IPR000719">
    <property type="entry name" value="Prot_kinase_dom"/>
</dbReference>
<gene>
    <name evidence="13" type="primary">A06g508880.1_BraROA</name>
    <name evidence="13" type="ORF">IGI04_024635</name>
</gene>
<dbReference type="Pfam" id="PF08263">
    <property type="entry name" value="LRRNT_2"/>
    <property type="match status" value="1"/>
</dbReference>
<dbReference type="InterPro" id="IPR032675">
    <property type="entry name" value="LRR_dom_sf"/>
</dbReference>
<keyword evidence="2" id="KW-0433">Leucine-rich repeat</keyword>
<evidence type="ECO:0000256" key="6">
    <source>
        <dbReference type="ARBA" id="ARBA00022840"/>
    </source>
</evidence>
<dbReference type="InterPro" id="IPR001245">
    <property type="entry name" value="Ser-Thr/Tyr_kinase_cat_dom"/>
</dbReference>
<organism evidence="13 14">
    <name type="scientific">Brassica rapa subsp. trilocularis</name>
    <dbReference type="NCBI Taxonomy" id="1813537"/>
    <lineage>
        <taxon>Eukaryota</taxon>
        <taxon>Viridiplantae</taxon>
        <taxon>Streptophyta</taxon>
        <taxon>Embryophyta</taxon>
        <taxon>Tracheophyta</taxon>
        <taxon>Spermatophyta</taxon>
        <taxon>Magnoliopsida</taxon>
        <taxon>eudicotyledons</taxon>
        <taxon>Gunneridae</taxon>
        <taxon>Pentapetalae</taxon>
        <taxon>rosids</taxon>
        <taxon>malvids</taxon>
        <taxon>Brassicales</taxon>
        <taxon>Brassicaceae</taxon>
        <taxon>Brassiceae</taxon>
        <taxon>Brassica</taxon>
    </lineage>
</organism>
<keyword evidence="3 10" id="KW-0812">Transmembrane</keyword>
<evidence type="ECO:0000256" key="11">
    <source>
        <dbReference type="SAM" id="SignalP"/>
    </source>
</evidence>
<evidence type="ECO:0000256" key="10">
    <source>
        <dbReference type="SAM" id="Phobius"/>
    </source>
</evidence>
<evidence type="ECO:0000313" key="13">
    <source>
        <dbReference type="EMBL" id="KAG5394672.1"/>
    </source>
</evidence>